<dbReference type="PROSITE" id="PS51257">
    <property type="entry name" value="PROKAR_LIPOPROTEIN"/>
    <property type="match status" value="1"/>
</dbReference>
<gene>
    <name evidence="3" type="ORF">KQI88_02855</name>
</gene>
<dbReference type="Proteomes" id="UP000779508">
    <property type="component" value="Unassembled WGS sequence"/>
</dbReference>
<sequence length="380" mass="41328">MKKVFSIFLVLILMVSMLAGCTPKNTSSNDTPPAENTSPNENKPVEDTSSKDGNIVKIGLGHSTSIGKSKDLAVDKDGKDILPVGQVDTVIAAVGFDKDGKVVKVTIDTAQTKVNFDKDLKVTSDLTAENKTKVELKDDYGMVKASEIKKEWYQQIEELEKWMIGKTVDEIKSMKVKERDESHKSVPDVPELTSLVTVTVEGYIAAVEEAYKTAVEIGSGAEKLGLGHEISIGKSKGLEVKDGKETLPVAQVDTVMAATAFDKDGKVVGTIIDNAQTKVQFDNKGIITTDKNAEIKTKIELGDAYGMKKASTIGKEWFEQIAEFEKWMVGKSVDEIKALKVKERDESHKHVPDIPELTSTVTVTVEGYIAAVAEAYANAK</sequence>
<feature type="chain" id="PRO_5047448490" description="FMN-binding domain-containing protein" evidence="2">
    <location>
        <begin position="22"/>
        <end position="380"/>
    </location>
</feature>
<feature type="compositionally biased region" description="Polar residues" evidence="1">
    <location>
        <begin position="25"/>
        <end position="41"/>
    </location>
</feature>
<feature type="signal peptide" evidence="2">
    <location>
        <begin position="1"/>
        <end position="21"/>
    </location>
</feature>
<keyword evidence="4" id="KW-1185">Reference proteome</keyword>
<evidence type="ECO:0000256" key="2">
    <source>
        <dbReference type="SAM" id="SignalP"/>
    </source>
</evidence>
<evidence type="ECO:0000313" key="4">
    <source>
        <dbReference type="Proteomes" id="UP000779508"/>
    </source>
</evidence>
<dbReference type="EMBL" id="JAHLQK010000001">
    <property type="protein sequence ID" value="MBU5675354.1"/>
    <property type="molecule type" value="Genomic_DNA"/>
</dbReference>
<dbReference type="RefSeq" id="WP_216414842.1">
    <property type="nucleotide sequence ID" value="NZ_JAHLQK010000001.1"/>
</dbReference>
<organism evidence="3 4">
    <name type="scientific">Alkaliphilus flagellatus</name>
    <dbReference type="NCBI Taxonomy" id="2841507"/>
    <lineage>
        <taxon>Bacteria</taxon>
        <taxon>Bacillati</taxon>
        <taxon>Bacillota</taxon>
        <taxon>Clostridia</taxon>
        <taxon>Peptostreptococcales</taxon>
        <taxon>Natronincolaceae</taxon>
        <taxon>Alkaliphilus</taxon>
    </lineage>
</organism>
<protein>
    <recommendedName>
        <fullName evidence="5">FMN-binding domain-containing protein</fullName>
    </recommendedName>
</protein>
<feature type="region of interest" description="Disordered" evidence="1">
    <location>
        <begin position="25"/>
        <end position="54"/>
    </location>
</feature>
<proteinExistence type="predicted"/>
<accession>A0ABS6FYQ8</accession>
<reference evidence="3 4" key="1">
    <citation type="submission" date="2021-06" db="EMBL/GenBank/DDBJ databases">
        <authorList>
            <person name="Sun Q."/>
            <person name="Li D."/>
        </authorList>
    </citation>
    <scope>NUCLEOTIDE SEQUENCE [LARGE SCALE GENOMIC DNA]</scope>
    <source>
        <strain evidence="3 4">MSJ-5</strain>
    </source>
</reference>
<name>A0ABS6FYQ8_9FIRM</name>
<keyword evidence="2" id="KW-0732">Signal</keyword>
<evidence type="ECO:0000256" key="1">
    <source>
        <dbReference type="SAM" id="MobiDB-lite"/>
    </source>
</evidence>
<evidence type="ECO:0000313" key="3">
    <source>
        <dbReference type="EMBL" id="MBU5675354.1"/>
    </source>
</evidence>
<evidence type="ECO:0008006" key="5">
    <source>
        <dbReference type="Google" id="ProtNLM"/>
    </source>
</evidence>
<comment type="caution">
    <text evidence="3">The sequence shown here is derived from an EMBL/GenBank/DDBJ whole genome shotgun (WGS) entry which is preliminary data.</text>
</comment>